<dbReference type="InterPro" id="IPR013083">
    <property type="entry name" value="Znf_RING/FYVE/PHD"/>
</dbReference>
<dbReference type="UniPathway" id="UPA00143"/>
<dbReference type="PROSITE" id="PS51698">
    <property type="entry name" value="U_BOX"/>
    <property type="match status" value="1"/>
</dbReference>
<dbReference type="InterPro" id="IPR011989">
    <property type="entry name" value="ARM-like"/>
</dbReference>
<evidence type="ECO:0000256" key="7">
    <source>
        <dbReference type="ARBA" id="ARBA00022786"/>
    </source>
</evidence>
<feature type="region of interest" description="Disordered" evidence="9">
    <location>
        <begin position="1"/>
        <end position="27"/>
    </location>
</feature>
<dbReference type="FunFam" id="1.25.10.10:FF:000082">
    <property type="entry name" value="RING-type E3 ubiquitin transferase"/>
    <property type="match status" value="1"/>
</dbReference>
<dbReference type="CDD" id="cd21037">
    <property type="entry name" value="MLKL_NTD"/>
    <property type="match status" value="1"/>
</dbReference>
<evidence type="ECO:0000256" key="2">
    <source>
        <dbReference type="ARBA" id="ARBA00003861"/>
    </source>
</evidence>
<dbReference type="FunFam" id="3.30.40.10:FF:000181">
    <property type="entry name" value="RING-type E3 ubiquitin transferase"/>
    <property type="match status" value="1"/>
</dbReference>
<evidence type="ECO:0000256" key="8">
    <source>
        <dbReference type="PROSITE-ProRule" id="PRU00259"/>
    </source>
</evidence>
<dbReference type="PANTHER" id="PTHR23315">
    <property type="entry name" value="U BOX DOMAIN-CONTAINING"/>
    <property type="match status" value="1"/>
</dbReference>
<feature type="domain" description="U-box" evidence="10">
    <location>
        <begin position="285"/>
        <end position="359"/>
    </location>
</feature>
<dbReference type="InterPro" id="IPR036537">
    <property type="entry name" value="Adaptor_Cbl_N_dom_sf"/>
</dbReference>
<comment type="function">
    <text evidence="2">Functions as an E3 ubiquitin ligase.</text>
</comment>
<organism evidence="11">
    <name type="scientific">Prunus dulcis</name>
    <name type="common">Almond</name>
    <name type="synonym">Amygdalus dulcis</name>
    <dbReference type="NCBI Taxonomy" id="3755"/>
    <lineage>
        <taxon>Eukaryota</taxon>
        <taxon>Viridiplantae</taxon>
        <taxon>Streptophyta</taxon>
        <taxon>Embryophyta</taxon>
        <taxon>Tracheophyta</taxon>
        <taxon>Spermatophyta</taxon>
        <taxon>Magnoliopsida</taxon>
        <taxon>eudicotyledons</taxon>
        <taxon>Gunneridae</taxon>
        <taxon>Pentapetalae</taxon>
        <taxon>rosids</taxon>
        <taxon>fabids</taxon>
        <taxon>Rosales</taxon>
        <taxon>Rosaceae</taxon>
        <taxon>Amygdaloideae</taxon>
        <taxon>Amygdaleae</taxon>
        <taxon>Prunus</taxon>
    </lineage>
</organism>
<gene>
    <name evidence="11" type="ORF">Prudu_007021</name>
</gene>
<dbReference type="Pfam" id="PF04564">
    <property type="entry name" value="U-box"/>
    <property type="match status" value="1"/>
</dbReference>
<dbReference type="PROSITE" id="PS50176">
    <property type="entry name" value="ARM_REPEAT"/>
    <property type="match status" value="2"/>
</dbReference>
<dbReference type="Gene3D" id="3.30.40.10">
    <property type="entry name" value="Zinc/RING finger domain, C3HC4 (zinc finger)"/>
    <property type="match status" value="1"/>
</dbReference>
<dbReference type="SMART" id="SM00185">
    <property type="entry name" value="ARM"/>
    <property type="match status" value="5"/>
</dbReference>
<dbReference type="EMBL" id="AP019298">
    <property type="protein sequence ID" value="BBG97792.1"/>
    <property type="molecule type" value="Genomic_DNA"/>
</dbReference>
<dbReference type="InterPro" id="IPR057623">
    <property type="entry name" value="PUB12-19-like_N"/>
</dbReference>
<dbReference type="InterPro" id="IPR059179">
    <property type="entry name" value="MLKL-like_MCAfunc"/>
</dbReference>
<sequence length="641" mass="70197">TILSFHSESDPDTPNSNSSSPSRLPLSSSASPICLSIAHGPTGEDPRNSVLSRLAESVKTISELPECRNAFRKIYGNFVRRVKLLSPLFEELRDSDKALGVEEVIALESLGEALNSAKELIKSVNQGSKLYQAMQRDKIIDKFHQMTVKIEAALSKIPYNKFDMSEEVCEQIELVHTQFKRAKERKDTLDSQLEMDLSIVVGDNEPDPVIIKRLSEILHLRTINDLKKESVAFHELIIASDGDVGDHFEKMQALLKKLKDLVLTENPEVDNSERDKSMIKHRSPVIPDDFRCPISLELMKDPVIVSTGQTYERSCIQKWLDAGHKTCPKTQQTLLHTAITPNYVLKSLIALWCESNGVELPKKQGNAKGNSEEQRAAAGELRLLAKRNADNRVCIAEAGAIPLLVELLSSSDPRTQEHAVTALLNLSINESNKGAIVNAGAIPDIVDVLKNGSMEARENAAATLFSLSVVDENKVAIGAAGAIPSLIKLLCEGTPRGKKDAATAIFNLSIYQGNKARAIRAGIVAPLMRLLKDAGSGMVDEALAILAILASHQEGKMAIAQAEPISVLVEVIRTGFPRNRENAAAVLWSLCTGDIQQLKLARELGAEEALKELSENGTDRAKRKAGNVLEQLQRVEDYIDL</sequence>
<dbReference type="FunFam" id="1.20.930.20:FF:000002">
    <property type="entry name" value="RING-type E3 ubiquitin transferase"/>
    <property type="match status" value="1"/>
</dbReference>
<evidence type="ECO:0000256" key="4">
    <source>
        <dbReference type="ARBA" id="ARBA00012483"/>
    </source>
</evidence>
<evidence type="ECO:0000256" key="9">
    <source>
        <dbReference type="SAM" id="MobiDB-lite"/>
    </source>
</evidence>
<evidence type="ECO:0000256" key="3">
    <source>
        <dbReference type="ARBA" id="ARBA00004906"/>
    </source>
</evidence>
<keyword evidence="6" id="KW-0677">Repeat</keyword>
<evidence type="ECO:0000256" key="1">
    <source>
        <dbReference type="ARBA" id="ARBA00000900"/>
    </source>
</evidence>
<feature type="non-terminal residue" evidence="11">
    <location>
        <position position="1"/>
    </location>
</feature>
<dbReference type="GO" id="GO:0061630">
    <property type="term" value="F:ubiquitin protein ligase activity"/>
    <property type="evidence" value="ECO:0007669"/>
    <property type="project" value="UniProtKB-EC"/>
</dbReference>
<dbReference type="GO" id="GO:0016567">
    <property type="term" value="P:protein ubiquitination"/>
    <property type="evidence" value="ECO:0007669"/>
    <property type="project" value="UniProtKB-UniPathway"/>
</dbReference>
<accession>A0A4Y1R127</accession>
<dbReference type="Gene3D" id="1.25.10.10">
    <property type="entry name" value="Leucine-rich Repeat Variant"/>
    <property type="match status" value="2"/>
</dbReference>
<comment type="pathway">
    <text evidence="3">Protein modification; protein ubiquitination.</text>
</comment>
<reference evidence="11" key="1">
    <citation type="journal article" date="2019" name="Science">
        <title>Mutation of a bHLH transcription factor allowed almond domestication.</title>
        <authorList>
            <person name="Sanchez-Perez R."/>
            <person name="Pavan S."/>
            <person name="Mazzeo R."/>
            <person name="Moldovan C."/>
            <person name="Aiese Cigliano R."/>
            <person name="Del Cueto J."/>
            <person name="Ricciardi F."/>
            <person name="Lotti C."/>
            <person name="Ricciardi L."/>
            <person name="Dicenta F."/>
            <person name="Lopez-Marques R.L."/>
            <person name="Lindberg Moller B."/>
        </authorList>
    </citation>
    <scope>NUCLEOTIDE SEQUENCE</scope>
</reference>
<dbReference type="InterPro" id="IPR045210">
    <property type="entry name" value="RING-Ubox_PUB"/>
</dbReference>
<keyword evidence="5" id="KW-0808">Transferase</keyword>
<dbReference type="InterPro" id="IPR000225">
    <property type="entry name" value="Armadillo"/>
</dbReference>
<keyword evidence="7" id="KW-0833">Ubl conjugation pathway</keyword>
<feature type="repeat" description="ARM" evidence="8">
    <location>
        <begin position="399"/>
        <end position="441"/>
    </location>
</feature>
<evidence type="ECO:0000256" key="5">
    <source>
        <dbReference type="ARBA" id="ARBA00022679"/>
    </source>
</evidence>
<dbReference type="SUPFAM" id="SSF48371">
    <property type="entry name" value="ARM repeat"/>
    <property type="match status" value="1"/>
</dbReference>
<dbReference type="Pfam" id="PF25598">
    <property type="entry name" value="ARM_PUB"/>
    <property type="match status" value="1"/>
</dbReference>
<dbReference type="InterPro" id="IPR058678">
    <property type="entry name" value="ARM_PUB"/>
</dbReference>
<dbReference type="Pfam" id="PF25368">
    <property type="entry name" value="PUB10_N"/>
    <property type="match status" value="1"/>
</dbReference>
<evidence type="ECO:0000259" key="10">
    <source>
        <dbReference type="PROSITE" id="PS51698"/>
    </source>
</evidence>
<dbReference type="CDD" id="cd16664">
    <property type="entry name" value="RING-Ubox_PUB"/>
    <property type="match status" value="1"/>
</dbReference>
<name>A0A4Y1R127_PRUDU</name>
<protein>
    <recommendedName>
        <fullName evidence="4">RING-type E3 ubiquitin transferase</fullName>
        <ecNumber evidence="4">2.3.2.27</ecNumber>
    </recommendedName>
</protein>
<dbReference type="EC" id="2.3.2.27" evidence="4"/>
<evidence type="ECO:0000313" key="11">
    <source>
        <dbReference type="EMBL" id="BBG97792.1"/>
    </source>
</evidence>
<comment type="catalytic activity">
    <reaction evidence="1">
        <text>S-ubiquitinyl-[E2 ubiquitin-conjugating enzyme]-L-cysteine + [acceptor protein]-L-lysine = [E2 ubiquitin-conjugating enzyme]-L-cysteine + N(6)-ubiquitinyl-[acceptor protein]-L-lysine.</text>
        <dbReference type="EC" id="2.3.2.27"/>
    </reaction>
</comment>
<dbReference type="InterPro" id="IPR016024">
    <property type="entry name" value="ARM-type_fold"/>
</dbReference>
<feature type="repeat" description="ARM" evidence="8">
    <location>
        <begin position="440"/>
        <end position="482"/>
    </location>
</feature>
<dbReference type="Gene3D" id="1.20.930.20">
    <property type="entry name" value="Adaptor protein Cbl, N-terminal domain"/>
    <property type="match status" value="1"/>
</dbReference>
<dbReference type="SMART" id="SM00504">
    <property type="entry name" value="Ubox"/>
    <property type="match status" value="1"/>
</dbReference>
<evidence type="ECO:0000256" key="6">
    <source>
        <dbReference type="ARBA" id="ARBA00022737"/>
    </source>
</evidence>
<dbReference type="InterPro" id="IPR003613">
    <property type="entry name" value="Ubox_domain"/>
</dbReference>
<proteinExistence type="predicted"/>
<dbReference type="AlphaFoldDB" id="A0A4Y1R127"/>
<dbReference type="SUPFAM" id="SSF57850">
    <property type="entry name" value="RING/U-box"/>
    <property type="match status" value="1"/>
</dbReference>
<feature type="compositionally biased region" description="Low complexity" evidence="9">
    <location>
        <begin position="12"/>
        <end position="27"/>
    </location>
</feature>
<dbReference type="PANTHER" id="PTHR23315:SF111">
    <property type="entry name" value="U-BOX DOMAIN-CONTAINING PROTEIN 14"/>
    <property type="match status" value="1"/>
</dbReference>
<dbReference type="GO" id="GO:0007166">
    <property type="term" value="P:cell surface receptor signaling pathway"/>
    <property type="evidence" value="ECO:0007669"/>
    <property type="project" value="InterPro"/>
</dbReference>